<comment type="caution">
    <text evidence="1">The sequence shown here is derived from an EMBL/GenBank/DDBJ whole genome shotgun (WGS) entry which is preliminary data.</text>
</comment>
<protein>
    <submittedName>
        <fullName evidence="1">Uncharacterized protein</fullName>
    </submittedName>
</protein>
<organism evidence="1">
    <name type="scientific">marine sediment metagenome</name>
    <dbReference type="NCBI Taxonomy" id="412755"/>
    <lineage>
        <taxon>unclassified sequences</taxon>
        <taxon>metagenomes</taxon>
        <taxon>ecological metagenomes</taxon>
    </lineage>
</organism>
<evidence type="ECO:0000313" key="1">
    <source>
        <dbReference type="EMBL" id="GAI21438.1"/>
    </source>
</evidence>
<proteinExistence type="predicted"/>
<reference evidence="1" key="1">
    <citation type="journal article" date="2014" name="Front. Microbiol.">
        <title>High frequency of phylogenetically diverse reductive dehalogenase-homologous genes in deep subseafloor sedimentary metagenomes.</title>
        <authorList>
            <person name="Kawai M."/>
            <person name="Futagami T."/>
            <person name="Toyoda A."/>
            <person name="Takaki Y."/>
            <person name="Nishi S."/>
            <person name="Hori S."/>
            <person name="Arai W."/>
            <person name="Tsubouchi T."/>
            <person name="Morono Y."/>
            <person name="Uchiyama I."/>
            <person name="Ito T."/>
            <person name="Fujiyama A."/>
            <person name="Inagaki F."/>
            <person name="Takami H."/>
        </authorList>
    </citation>
    <scope>NUCLEOTIDE SEQUENCE</scope>
    <source>
        <strain evidence="1">Expedition CK06-06</strain>
    </source>
</reference>
<accession>X1LQR8</accession>
<name>X1LQR8_9ZZZZ</name>
<sequence length="60" mass="6557">MVECSSCGELVKTEYYVLYVGLGNEQFVCVKCQEKPFKEVMESLDKGKIFVAGTGGSVVV</sequence>
<dbReference type="EMBL" id="BARV01021248">
    <property type="protein sequence ID" value="GAI21438.1"/>
    <property type="molecule type" value="Genomic_DNA"/>
</dbReference>
<gene>
    <name evidence="1" type="ORF">S06H3_35237</name>
</gene>
<dbReference type="AlphaFoldDB" id="X1LQR8"/>